<accession>A0AAU7CA18</accession>
<evidence type="ECO:0000256" key="1">
    <source>
        <dbReference type="ARBA" id="ARBA00001933"/>
    </source>
</evidence>
<evidence type="ECO:0000256" key="4">
    <source>
        <dbReference type="RuleBase" id="RU362118"/>
    </source>
</evidence>
<dbReference type="GO" id="GO:0005737">
    <property type="term" value="C:cytoplasm"/>
    <property type="evidence" value="ECO:0007669"/>
    <property type="project" value="TreeGrafter"/>
</dbReference>
<feature type="region of interest" description="Disordered" evidence="5">
    <location>
        <begin position="1"/>
        <end position="27"/>
    </location>
</feature>
<dbReference type="PANTHER" id="PTHR11808:SF85">
    <property type="entry name" value="CYSTATHIONINE GAMMA-LYASE-RELATED"/>
    <property type="match status" value="1"/>
</dbReference>
<feature type="modified residue" description="N6-(pyridoxal phosphate)lysine" evidence="3">
    <location>
        <position position="209"/>
    </location>
</feature>
<dbReference type="Gene3D" id="3.40.640.10">
    <property type="entry name" value="Type I PLP-dependent aspartate aminotransferase-like (Major domain)"/>
    <property type="match status" value="1"/>
</dbReference>
<dbReference type="EMBL" id="CP155447">
    <property type="protein sequence ID" value="XBH02091.1"/>
    <property type="molecule type" value="Genomic_DNA"/>
</dbReference>
<dbReference type="GO" id="GO:0019343">
    <property type="term" value="P:cysteine biosynthetic process via cystathionine"/>
    <property type="evidence" value="ECO:0007669"/>
    <property type="project" value="TreeGrafter"/>
</dbReference>
<comment type="similarity">
    <text evidence="4">Belongs to the trans-sulfuration enzymes family.</text>
</comment>
<evidence type="ECO:0000313" key="6">
    <source>
        <dbReference type="EMBL" id="XBH02091.1"/>
    </source>
</evidence>
<sequence length="393" mass="41503">MPSSQPPDDATTCARPAEEPPSRTAPLVPPIELSAVYRIEGLDQVDALYEGREPGFIYARDGHPNAVRLASKAATLEGAEAALVCASGMGAEAALLLTLLGPGDEVALSEGLYGRTVALVGRELARFDIGHRTFDATQPHSLREALTPKTRLVFAETLSNPLVRLADIEGLAEVARTAQAPLVIDHTFAPLLCRPLALGAEVVTHSATKLIGGHSDLTLGLLAGQSELIGRVSTVAATFGLTGNPFESWLALRGVATLALRSARACATALALAERLAGVKHVAAVHYPGLSEHPDHIRAASVLQGGFGTILTIDLKERGRADSFIRALRHIPFAPSLGDVATTLSHPATTSHRGQSAEQWARQGITPGLIRLSIGLEDPDDLWEDLHQALQAR</sequence>
<dbReference type="InterPro" id="IPR015421">
    <property type="entry name" value="PyrdxlP-dep_Trfase_major"/>
</dbReference>
<dbReference type="GO" id="GO:0019346">
    <property type="term" value="P:transsulfuration"/>
    <property type="evidence" value="ECO:0007669"/>
    <property type="project" value="InterPro"/>
</dbReference>
<evidence type="ECO:0000256" key="5">
    <source>
        <dbReference type="SAM" id="MobiDB-lite"/>
    </source>
</evidence>
<dbReference type="PIRSF" id="PIRSF001434">
    <property type="entry name" value="CGS"/>
    <property type="match status" value="1"/>
</dbReference>
<dbReference type="RefSeq" id="WP_406694833.1">
    <property type="nucleotide sequence ID" value="NZ_CP155447.1"/>
</dbReference>
<dbReference type="GO" id="GO:0030170">
    <property type="term" value="F:pyridoxal phosphate binding"/>
    <property type="evidence" value="ECO:0007669"/>
    <property type="project" value="InterPro"/>
</dbReference>
<dbReference type="FunFam" id="3.40.640.10:FF:000046">
    <property type="entry name" value="Cystathionine gamma-lyase"/>
    <property type="match status" value="1"/>
</dbReference>
<evidence type="ECO:0000256" key="2">
    <source>
        <dbReference type="ARBA" id="ARBA00022898"/>
    </source>
</evidence>
<keyword evidence="6" id="KW-0808">Transferase</keyword>
<dbReference type="GO" id="GO:0008483">
    <property type="term" value="F:transaminase activity"/>
    <property type="evidence" value="ECO:0007669"/>
    <property type="project" value="UniProtKB-KW"/>
</dbReference>
<dbReference type="AlphaFoldDB" id="A0AAU7CA18"/>
<reference evidence="6" key="1">
    <citation type="submission" date="2024-05" db="EMBL/GenBank/DDBJ databases">
        <title>Planctomycetes of the genus Singulisphaera possess chitinolytic capabilities.</title>
        <authorList>
            <person name="Ivanova A."/>
        </authorList>
    </citation>
    <scope>NUCLEOTIDE SEQUENCE</scope>
    <source>
        <strain evidence="6">Ch08T</strain>
    </source>
</reference>
<name>A0AAU7CA18_9BACT</name>
<protein>
    <submittedName>
        <fullName evidence="6">Aminotransferase class I/II-fold pyridoxal phosphate-dependent enzyme</fullName>
    </submittedName>
</protein>
<dbReference type="Gene3D" id="3.90.1150.10">
    <property type="entry name" value="Aspartate Aminotransferase, domain 1"/>
    <property type="match status" value="1"/>
</dbReference>
<dbReference type="Pfam" id="PF01053">
    <property type="entry name" value="Cys_Met_Meta_PP"/>
    <property type="match status" value="1"/>
</dbReference>
<dbReference type="SUPFAM" id="SSF53383">
    <property type="entry name" value="PLP-dependent transferases"/>
    <property type="match status" value="1"/>
</dbReference>
<organism evidence="6">
    <name type="scientific">Singulisphaera sp. Ch08</name>
    <dbReference type="NCBI Taxonomy" id="3120278"/>
    <lineage>
        <taxon>Bacteria</taxon>
        <taxon>Pseudomonadati</taxon>
        <taxon>Planctomycetota</taxon>
        <taxon>Planctomycetia</taxon>
        <taxon>Isosphaerales</taxon>
        <taxon>Isosphaeraceae</taxon>
        <taxon>Singulisphaera</taxon>
    </lineage>
</organism>
<keyword evidence="2 3" id="KW-0663">Pyridoxal phosphate</keyword>
<keyword evidence="6" id="KW-0032">Aminotransferase</keyword>
<dbReference type="InterPro" id="IPR000277">
    <property type="entry name" value="Cys/Met-Metab_PyrdxlP-dep_enz"/>
</dbReference>
<dbReference type="InterPro" id="IPR015424">
    <property type="entry name" value="PyrdxlP-dep_Trfase"/>
</dbReference>
<dbReference type="PANTHER" id="PTHR11808">
    <property type="entry name" value="TRANS-SULFURATION ENZYME FAMILY MEMBER"/>
    <property type="match status" value="1"/>
</dbReference>
<proteinExistence type="inferred from homology"/>
<comment type="cofactor">
    <cofactor evidence="1 4">
        <name>pyridoxal 5'-phosphate</name>
        <dbReference type="ChEBI" id="CHEBI:597326"/>
    </cofactor>
</comment>
<evidence type="ECO:0000256" key="3">
    <source>
        <dbReference type="PIRSR" id="PIRSR001434-2"/>
    </source>
</evidence>
<dbReference type="InterPro" id="IPR015422">
    <property type="entry name" value="PyrdxlP-dep_Trfase_small"/>
</dbReference>
<dbReference type="GO" id="GO:0004123">
    <property type="term" value="F:cystathionine gamma-lyase activity"/>
    <property type="evidence" value="ECO:0007669"/>
    <property type="project" value="TreeGrafter"/>
</dbReference>
<gene>
    <name evidence="6" type="ORF">V5E97_27700</name>
</gene>